<name>A0A058ZX20_EUCGR</name>
<reference evidence="1" key="3">
    <citation type="submission" date="2023-04" db="EMBL/GenBank/DDBJ databases">
        <title>WGS assembly of Eucalyptus grandis.</title>
        <authorList>
            <person name="Myburg A."/>
            <person name="Grattapaglia D."/>
            <person name="Tuskan G."/>
            <person name="Hellsten U."/>
            <person name="Hayes R."/>
            <person name="Grimwood J."/>
            <person name="Jenkins J."/>
            <person name="Lindquist E."/>
            <person name="Tice H."/>
            <person name="Bauer D."/>
            <person name="Goodstein D."/>
            <person name="Dubchak I."/>
            <person name="Poliakov A."/>
            <person name="Mizrachi E."/>
            <person name="Kullan A."/>
            <person name="Hussey S."/>
            <person name="Pinard D."/>
            <person name="Van D."/>
            <person name="Singh P."/>
            <person name="Van J."/>
            <person name="Silva-Junior O."/>
            <person name="Togawa R."/>
            <person name="Pappas M."/>
            <person name="Faria D."/>
            <person name="Sansaloni C."/>
            <person name="Petroli C."/>
            <person name="Yang X."/>
            <person name="Ranjan P."/>
            <person name="Tschaplinski T."/>
            <person name="Ye C."/>
            <person name="Li T."/>
            <person name="Sterck L."/>
            <person name="Vanneste K."/>
            <person name="Murat F."/>
            <person name="Soler M."/>
            <person name="Clemente H."/>
            <person name="Saidi N."/>
            <person name="Cassan-Wang H."/>
            <person name="Dunand C."/>
            <person name="Hefer C."/>
            <person name="Bornberg-Bauer E."/>
            <person name="Kersting A."/>
            <person name="Vining K."/>
            <person name="Amarasinghe V."/>
            <person name="Ranik M."/>
            <person name="Naithani S."/>
            <person name="Elser J."/>
            <person name="Boyd A."/>
            <person name="Liston A."/>
            <person name="Spatafora J."/>
            <person name="Dharmwardhana P."/>
            <person name="Raja R."/>
            <person name="Sullivan C."/>
            <person name="Romanel E."/>
            <person name="Alves-Ferreira M."/>
            <person name="Kulheim C."/>
            <person name="Foley W."/>
            <person name="Carocha V."/>
            <person name="Paiva J."/>
            <person name="Kudrna D."/>
            <person name="Brommonschenkel S."/>
            <person name="Pasquali G."/>
            <person name="Byrne M."/>
            <person name="Rigault P."/>
            <person name="Tibbits J."/>
            <person name="Spokevicius A."/>
            <person name="Jones R."/>
            <person name="Steane D."/>
            <person name="Vaillancourt R."/>
            <person name="Potts B."/>
            <person name="Joubert F."/>
            <person name="Barry K."/>
            <person name="Pappas G."/>
            <person name="Strauss S."/>
            <person name="Jaiswal P."/>
            <person name="Grima-Pettenati J."/>
            <person name="Salse J."/>
            <person name="Van D."/>
            <person name="Rokhsar D."/>
            <person name="Schmutz J."/>
        </authorList>
    </citation>
    <scope>NUCLEOTIDE SEQUENCE</scope>
    <source>
        <tissue evidence="1">Leaf extractions</tissue>
    </source>
</reference>
<dbReference type="EMBL" id="MU848280">
    <property type="protein sequence ID" value="KAK2633047.1"/>
    <property type="molecule type" value="Genomic_DNA"/>
</dbReference>
<gene>
    <name evidence="1" type="ORF">EUGRSUZ_L00657</name>
    <name evidence="2" type="ORF">EUGRSUZ_L006571</name>
</gene>
<evidence type="ECO:0000313" key="3">
    <source>
        <dbReference type="Proteomes" id="UP000030711"/>
    </source>
</evidence>
<dbReference type="EMBL" id="KK198793">
    <property type="protein sequence ID" value="KCW45580.1"/>
    <property type="molecule type" value="Genomic_DNA"/>
</dbReference>
<proteinExistence type="predicted"/>
<dbReference type="PANTHER" id="PTHR35693">
    <property type="entry name" value="EXPRESSED PROTEIN"/>
    <property type="match status" value="1"/>
</dbReference>
<evidence type="ECO:0000313" key="2">
    <source>
        <dbReference type="EMBL" id="KCW45580.1"/>
    </source>
</evidence>
<dbReference type="Proteomes" id="UP000030711">
    <property type="component" value="Unassembled WGS sequence"/>
</dbReference>
<keyword evidence="3" id="KW-1185">Reference proteome</keyword>
<dbReference type="InParanoid" id="A0A058ZX20"/>
<accession>A0A058ZX20</accession>
<organism evidence="2">
    <name type="scientific">Eucalyptus grandis</name>
    <name type="common">Flooded gum</name>
    <dbReference type="NCBI Taxonomy" id="71139"/>
    <lineage>
        <taxon>Eukaryota</taxon>
        <taxon>Viridiplantae</taxon>
        <taxon>Streptophyta</taxon>
        <taxon>Embryophyta</taxon>
        <taxon>Tracheophyta</taxon>
        <taxon>Spermatophyta</taxon>
        <taxon>Magnoliopsida</taxon>
        <taxon>eudicotyledons</taxon>
        <taxon>Gunneridae</taxon>
        <taxon>Pentapetalae</taxon>
        <taxon>rosids</taxon>
        <taxon>malvids</taxon>
        <taxon>Myrtales</taxon>
        <taxon>Myrtaceae</taxon>
        <taxon>Myrtoideae</taxon>
        <taxon>Eucalypteae</taxon>
        <taxon>Eucalyptus</taxon>
    </lineage>
</organism>
<evidence type="ECO:0000313" key="1">
    <source>
        <dbReference type="EMBL" id="KAK2633047.1"/>
    </source>
</evidence>
<dbReference type="AlphaFoldDB" id="A0A058ZX20"/>
<protein>
    <submittedName>
        <fullName evidence="2">Uncharacterized protein</fullName>
    </submittedName>
</protein>
<reference evidence="2" key="1">
    <citation type="submission" date="2013-07" db="EMBL/GenBank/DDBJ databases">
        <title>The genome of Eucalyptus grandis.</title>
        <authorList>
            <person name="Schmutz J."/>
            <person name="Hayes R."/>
            <person name="Myburg A."/>
            <person name="Tuskan G."/>
            <person name="Grattapaglia D."/>
            <person name="Rokhsar D.S."/>
        </authorList>
    </citation>
    <scope>NUCLEOTIDE SEQUENCE</scope>
    <source>
        <tissue evidence="2">Leaf extractions</tissue>
    </source>
</reference>
<dbReference type="PANTHER" id="PTHR35693:SF1">
    <property type="entry name" value="EXPRESSED PROTEIN"/>
    <property type="match status" value="1"/>
</dbReference>
<reference evidence="1" key="4">
    <citation type="submission" date="2023-07" db="EMBL/GenBank/DDBJ databases">
        <authorList>
            <person name="Myburg A.A."/>
            <person name="Grattapaglia D."/>
            <person name="Tuskan G.A."/>
            <person name="Hellsten U."/>
            <person name="Hayes R.D."/>
            <person name="Grimwood J."/>
            <person name="Jenkins J."/>
            <person name="Lindquist E."/>
            <person name="Tice H."/>
            <person name="Bauer D."/>
            <person name="Goodstein D.M."/>
            <person name="Dubchak I."/>
            <person name="Poliakov A."/>
            <person name="Mizrachi E."/>
            <person name="Kullan A.R."/>
            <person name="Hussey S.G."/>
            <person name="Pinard D."/>
            <person name="Van D.M."/>
            <person name="Singh P."/>
            <person name="Van J.I."/>
            <person name="Silva-Junior O.B."/>
            <person name="Togawa R.C."/>
            <person name="Pappas M.R."/>
            <person name="Faria D.A."/>
            <person name="Sansaloni C.P."/>
            <person name="Petroli C.D."/>
            <person name="Yang X."/>
            <person name="Ranjan P."/>
            <person name="Tschaplinski T.J."/>
            <person name="Ye C.Y."/>
            <person name="Li T."/>
            <person name="Sterck L."/>
            <person name="Vanneste K."/>
            <person name="Murat F."/>
            <person name="Soler M."/>
            <person name="Clemente H.S."/>
            <person name="Saidi N."/>
            <person name="Cassan-Wang H."/>
            <person name="Dunand C."/>
            <person name="Hefer C.A."/>
            <person name="Bornberg-Bauer E."/>
            <person name="Kersting A.R."/>
            <person name="Vining K."/>
            <person name="Amarasinghe V."/>
            <person name="Ranik M."/>
            <person name="Naithani S."/>
            <person name="Elser J."/>
            <person name="Boyd A.E."/>
            <person name="Liston A."/>
            <person name="Spatafora J.W."/>
            <person name="Dharmwardhana P."/>
            <person name="Raja R."/>
            <person name="Sullivan C."/>
            <person name="Romanel E."/>
            <person name="Alves-Ferreira M."/>
            <person name="Kulheim C."/>
            <person name="Foley W."/>
            <person name="Carocha V."/>
            <person name="Paiva J."/>
            <person name="Kudrna D."/>
            <person name="Brommonschenkel S.H."/>
            <person name="Pasquali G."/>
            <person name="Byrne M."/>
            <person name="Rigault P."/>
            <person name="Tibbits J."/>
            <person name="Spokevicius A."/>
            <person name="Jones R.C."/>
            <person name="Steane D.A."/>
            <person name="Vaillancourt R.E."/>
            <person name="Potts B.M."/>
            <person name="Joubert F."/>
            <person name="Barry K."/>
            <person name="Pappas G.J."/>
            <person name="Strauss S.H."/>
            <person name="Jaiswal P."/>
            <person name="Grima-Pettenati J."/>
            <person name="Salse J."/>
            <person name="Van D.P."/>
            <person name="Rokhsar D.S."/>
            <person name="Schmutz J."/>
        </authorList>
    </citation>
    <scope>NUCLEOTIDE SEQUENCE</scope>
    <source>
        <tissue evidence="1">Leaf extractions</tissue>
    </source>
</reference>
<sequence>MIFFAVVMRQCMNLLNCDILKYPSSALESNGITYLVVMASCRAPPALFPRADEIKQITLPEDVYVKKFSRNIWTQSMRMRSTHFFSQRVLELKESGVSEEEAMAVADMDRLEKKANKQAYA</sequence>
<dbReference type="STRING" id="71139.A0A058ZX20"/>
<dbReference type="Gramene" id="KCW45580">
    <property type="protein sequence ID" value="KCW45580"/>
    <property type="gene ID" value="EUGRSUZ_L006571"/>
</dbReference>
<reference evidence="1" key="2">
    <citation type="journal article" date="2014" name="Nature">
        <title>The genome of Eucalyptus grandis.</title>
        <authorList>
            <person name="Myburg A.A."/>
            <person name="Grattapaglia D."/>
            <person name="Tuskan G.A."/>
            <person name="Hellsten U."/>
            <person name="Hayes R.D."/>
            <person name="Grimwood J."/>
            <person name="Jenkins J."/>
            <person name="Lindquist E."/>
            <person name="Tice H."/>
            <person name="Bauer D."/>
            <person name="Goodstein D.M."/>
            <person name="Dubchak I."/>
            <person name="Poliakov A."/>
            <person name="Mizrachi E."/>
            <person name="Kullan A.R."/>
            <person name="Hussey S.G."/>
            <person name="Pinard D."/>
            <person name="van der Merwe K."/>
            <person name="Singh P."/>
            <person name="van Jaarsveld I."/>
            <person name="Silva-Junior O.B."/>
            <person name="Togawa R.C."/>
            <person name="Pappas M.R."/>
            <person name="Faria D.A."/>
            <person name="Sansaloni C.P."/>
            <person name="Petroli C.D."/>
            <person name="Yang X."/>
            <person name="Ranjan P."/>
            <person name="Tschaplinski T.J."/>
            <person name="Ye C.Y."/>
            <person name="Li T."/>
            <person name="Sterck L."/>
            <person name="Vanneste K."/>
            <person name="Murat F."/>
            <person name="Soler M."/>
            <person name="Clemente H.S."/>
            <person name="Saidi N."/>
            <person name="Cassan-Wang H."/>
            <person name="Dunand C."/>
            <person name="Hefer C.A."/>
            <person name="Bornberg-Bauer E."/>
            <person name="Kersting A.R."/>
            <person name="Vining K."/>
            <person name="Amarasinghe V."/>
            <person name="Ranik M."/>
            <person name="Naithani S."/>
            <person name="Elser J."/>
            <person name="Boyd A.E."/>
            <person name="Liston A."/>
            <person name="Spatafora J.W."/>
            <person name="Dharmwardhana P."/>
            <person name="Raja R."/>
            <person name="Sullivan C."/>
            <person name="Romanel E."/>
            <person name="Alves-Ferreira M."/>
            <person name="Kulheim C."/>
            <person name="Foley W."/>
            <person name="Carocha V."/>
            <person name="Paiva J."/>
            <person name="Kudrna D."/>
            <person name="Brommonschenkel S.H."/>
            <person name="Pasquali G."/>
            <person name="Byrne M."/>
            <person name="Rigault P."/>
            <person name="Tibbits J."/>
            <person name="Spokevicius A."/>
            <person name="Jones R.C."/>
            <person name="Steane D.A."/>
            <person name="Vaillancourt R.E."/>
            <person name="Potts B.M."/>
            <person name="Joubert F."/>
            <person name="Barry K."/>
            <person name="Pappas G.J."/>
            <person name="Strauss S.H."/>
            <person name="Jaiswal P."/>
            <person name="Grima-Pettenati J."/>
            <person name="Salse J."/>
            <person name="Van de Peer Y."/>
            <person name="Rokhsar D.S."/>
            <person name="Schmutz J."/>
        </authorList>
    </citation>
    <scope>NUCLEOTIDE SEQUENCE</scope>
    <source>
        <tissue evidence="1">Leaf extractions</tissue>
    </source>
</reference>